<evidence type="ECO:0000313" key="2">
    <source>
        <dbReference type="Proteomes" id="UP000560658"/>
    </source>
</evidence>
<organism evidence="1 2">
    <name type="scientific">Bacteroides reticulotermitis</name>
    <dbReference type="NCBI Taxonomy" id="1133319"/>
    <lineage>
        <taxon>Bacteria</taxon>
        <taxon>Pseudomonadati</taxon>
        <taxon>Bacteroidota</taxon>
        <taxon>Bacteroidia</taxon>
        <taxon>Bacteroidales</taxon>
        <taxon>Bacteroidaceae</taxon>
        <taxon>Bacteroides</taxon>
    </lineage>
</organism>
<accession>A0A840D2G8</accession>
<comment type="caution">
    <text evidence="1">The sequence shown here is derived from an EMBL/GenBank/DDBJ whole genome shotgun (WGS) entry which is preliminary data.</text>
</comment>
<dbReference type="AlphaFoldDB" id="A0A840D2G8"/>
<reference evidence="1" key="1">
    <citation type="submission" date="2020-08" db="EMBL/GenBank/DDBJ databases">
        <title>Genomic Encyclopedia of Type Strains, Phase IV (KMG-IV): sequencing the most valuable type-strain genomes for metagenomic binning, comparative biology and taxonomic classification.</title>
        <authorList>
            <person name="Goeker M."/>
        </authorList>
    </citation>
    <scope>NUCLEOTIDE SEQUENCE [LARGE SCALE GENOMIC DNA]</scope>
    <source>
        <strain evidence="1">DSM 105720</strain>
    </source>
</reference>
<evidence type="ECO:0000313" key="1">
    <source>
        <dbReference type="EMBL" id="MBB4042463.1"/>
    </source>
</evidence>
<gene>
    <name evidence="1" type="ORF">GGR06_000222</name>
</gene>
<dbReference type="Proteomes" id="UP000560658">
    <property type="component" value="Unassembled WGS sequence"/>
</dbReference>
<dbReference type="PROSITE" id="PS51257">
    <property type="entry name" value="PROKAR_LIPOPROTEIN"/>
    <property type="match status" value="1"/>
</dbReference>
<evidence type="ECO:0008006" key="3">
    <source>
        <dbReference type="Google" id="ProtNLM"/>
    </source>
</evidence>
<sequence>MEKGLFYVMLIWLTLSGCNDTINEVLLEESTPRIIESNQDKAVCTAIGMEWNCKWILQICRFKGIF</sequence>
<keyword evidence="2" id="KW-1185">Reference proteome</keyword>
<name>A0A840D2G8_9BACE</name>
<proteinExistence type="predicted"/>
<dbReference type="EMBL" id="JACIER010000001">
    <property type="protein sequence ID" value="MBB4042463.1"/>
    <property type="molecule type" value="Genomic_DNA"/>
</dbReference>
<protein>
    <recommendedName>
        <fullName evidence="3">Lipoprotein</fullName>
    </recommendedName>
</protein>